<organism evidence="1 2">
    <name type="scientific">Massilia orientalis</name>
    <dbReference type="NCBI Taxonomy" id="3050128"/>
    <lineage>
        <taxon>Bacteria</taxon>
        <taxon>Pseudomonadati</taxon>
        <taxon>Pseudomonadota</taxon>
        <taxon>Betaproteobacteria</taxon>
        <taxon>Burkholderiales</taxon>
        <taxon>Oxalobacteraceae</taxon>
        <taxon>Telluria group</taxon>
        <taxon>Massilia</taxon>
    </lineage>
</organism>
<sequence>MNLERVQLHEVDRRLPAGRLGVLGFQHVLVMYSACIVVPLILGAALHLSKEQLIIVINADLFAAGLASLVQSVGLFGFGMRMPVMMGVTFTSIAPMIAIGSNASLGLQGIYGAIIASGIFGILFAPLMGRFLRFFPAVVTGSVLLVIGISLMKVGIDWSAGGQPLLADGSPNPKYGDPVYLGISFGVLTLILLISRFAKGFLANIAVLLGVLAGFGAACYLGEVSLDGWSDAPWIALIQPLTFGMPVFDPVAIISMCLVMLVTLVESTGMFLALGTIVGRPTTPERLVRGLRADGLGALLGGIFNAFPYTSFSQNIGLVTLTGVKSRYVCAAGGIILVLMGLFPKMAFIVASTPPFVLGAAAMVMFGMVAMMGVRILSTVDFEHHRGNTLVAAVSIGAGTIPLLSGSFFAQLPAWTHVVTDSGIILTTLTAIVLNLMFNGLASQEQAETEAASAAGTAEA</sequence>
<dbReference type="Proteomes" id="UP001168096">
    <property type="component" value="Unassembled WGS sequence"/>
</dbReference>
<accession>A0ACC7MJV3</accession>
<protein>
    <submittedName>
        <fullName evidence="1">Nucleobase:cation symporter-2 family protein</fullName>
    </submittedName>
</protein>
<gene>
    <name evidence="1" type="ORF">QPK29_031920</name>
</gene>
<evidence type="ECO:0000313" key="1">
    <source>
        <dbReference type="EMBL" id="MFJ1472345.1"/>
    </source>
</evidence>
<name>A0ACC7MJV3_9BURK</name>
<dbReference type="EMBL" id="JASNRB020000042">
    <property type="protein sequence ID" value="MFJ1472345.1"/>
    <property type="molecule type" value="Genomic_DNA"/>
</dbReference>
<keyword evidence="2" id="KW-1185">Reference proteome</keyword>
<evidence type="ECO:0000313" key="2">
    <source>
        <dbReference type="Proteomes" id="UP001168096"/>
    </source>
</evidence>
<proteinExistence type="predicted"/>
<reference evidence="1" key="1">
    <citation type="submission" date="2024-11" db="EMBL/GenBank/DDBJ databases">
        <title>Description of Massilia orientalis sp. nov., isolated from rhizosphere soil of Ageratina adenophora.</title>
        <authorList>
            <person name="Wang Y."/>
        </authorList>
    </citation>
    <scope>NUCLEOTIDE SEQUENCE</scope>
    <source>
        <strain evidence="1">YIM B02787</strain>
    </source>
</reference>
<comment type="caution">
    <text evidence="1">The sequence shown here is derived from an EMBL/GenBank/DDBJ whole genome shotgun (WGS) entry which is preliminary data.</text>
</comment>